<dbReference type="EMBL" id="VIRS01000005">
    <property type="protein sequence ID" value="TQS45211.1"/>
    <property type="molecule type" value="Genomic_DNA"/>
</dbReference>
<accession>A0A545AVA4</accession>
<evidence type="ECO:0000313" key="1">
    <source>
        <dbReference type="EMBL" id="TQS45211.1"/>
    </source>
</evidence>
<comment type="caution">
    <text evidence="1">The sequence shown here is derived from an EMBL/GenBank/DDBJ whole genome shotgun (WGS) entry which is preliminary data.</text>
</comment>
<dbReference type="OrthoDB" id="63920at2"/>
<evidence type="ECO:0000313" key="2">
    <source>
        <dbReference type="Proteomes" id="UP000317982"/>
    </source>
</evidence>
<reference evidence="1 2" key="1">
    <citation type="submission" date="2019-07" db="EMBL/GenBank/DDBJ databases">
        <title>Cryptosporangium phraense sp. nov., isolated from plant litter.</title>
        <authorList>
            <person name="Suriyachadkun C."/>
        </authorList>
    </citation>
    <scope>NUCLEOTIDE SEQUENCE [LARGE SCALE GENOMIC DNA]</scope>
    <source>
        <strain evidence="1 2">A-T 5661</strain>
    </source>
</reference>
<keyword evidence="2" id="KW-1185">Reference proteome</keyword>
<dbReference type="Proteomes" id="UP000317982">
    <property type="component" value="Unassembled WGS sequence"/>
</dbReference>
<dbReference type="AlphaFoldDB" id="A0A545AVA4"/>
<gene>
    <name evidence="1" type="ORF">FL583_08900</name>
</gene>
<evidence type="ECO:0008006" key="3">
    <source>
        <dbReference type="Google" id="ProtNLM"/>
    </source>
</evidence>
<protein>
    <recommendedName>
        <fullName evidence="3">NurA domain-containing protein</fullName>
    </recommendedName>
</protein>
<dbReference type="RefSeq" id="WP_142704075.1">
    <property type="nucleotide sequence ID" value="NZ_VIRS01000005.1"/>
</dbReference>
<dbReference type="InParanoid" id="A0A545AVA4"/>
<proteinExistence type="predicted"/>
<sequence length="473" mass="51500">MPYVNESGNHERADRLNHRGLIVDPAVTAALKGMNLPDRAMARDRIQDDIGALRTSRLDLPLVGRATSRAVAVDGSPAEVEVLPDFPAARVGYLQVAVAHVDLNRMLAPPADRFVDPREIGRAAVGYVLKSVIPTSVINYRDGQDQPAAIRQAVDTIFRASRMGDSEDDLASLTDVLLHVWPGTPDAPAAFLEVRKCPSCGCEGPHRVGSAAISCPSCREPIYPTDVLQLHLEVAPEGSNLTVLGRLMNVVEVLVFLWFIRCFAQGSEYQHTAFILDGPLSVHGAAADLKRGAERFLQAVHETATRRGWKSPPILGLQKTGVLVDHAHQLASLDLLPPGTLVELPDGYLRRWVVPGPASAYGKDTDFGRRFLYRTQDGRVHVFAVPRLSGGTVTDDRLAVNRNAYPTLRTTVDLLDTVGTRLYEDAVIPVALAHNYASLPVGIGSEVLRTHAQVTLGIRPTALPPQPPRWPHR</sequence>
<organism evidence="1 2">
    <name type="scientific">Cryptosporangium phraense</name>
    <dbReference type="NCBI Taxonomy" id="2593070"/>
    <lineage>
        <taxon>Bacteria</taxon>
        <taxon>Bacillati</taxon>
        <taxon>Actinomycetota</taxon>
        <taxon>Actinomycetes</taxon>
        <taxon>Cryptosporangiales</taxon>
        <taxon>Cryptosporangiaceae</taxon>
        <taxon>Cryptosporangium</taxon>
    </lineage>
</organism>
<name>A0A545AVA4_9ACTN</name>